<dbReference type="InterPro" id="IPR036388">
    <property type="entry name" value="WH-like_DNA-bd_sf"/>
</dbReference>
<dbReference type="InterPro" id="IPR055247">
    <property type="entry name" value="InsJ-like_HTH"/>
</dbReference>
<dbReference type="EMBL" id="CP036259">
    <property type="protein sequence ID" value="QDR83242.1"/>
    <property type="molecule type" value="Genomic_DNA"/>
</dbReference>
<gene>
    <name evidence="3" type="ORF">SPTER_47240</name>
</gene>
<comment type="similarity">
    <text evidence="1">Belongs to the IS150/IS1296 orfA family.</text>
</comment>
<feature type="domain" description="Insertion element IS150 protein InsJ-like helix-turn-helix" evidence="2">
    <location>
        <begin position="11"/>
        <end position="63"/>
    </location>
</feature>
<organism evidence="3 4">
    <name type="scientific">Sporomusa termitida</name>
    <dbReference type="NCBI Taxonomy" id="2377"/>
    <lineage>
        <taxon>Bacteria</taxon>
        <taxon>Bacillati</taxon>
        <taxon>Bacillota</taxon>
        <taxon>Negativicutes</taxon>
        <taxon>Selenomonadales</taxon>
        <taxon>Sporomusaceae</taxon>
        <taxon>Sporomusa</taxon>
    </lineage>
</organism>
<keyword evidence="4" id="KW-1185">Reference proteome</keyword>
<dbReference type="InterPro" id="IPR052057">
    <property type="entry name" value="IS150/IS1296_orfA-like"/>
</dbReference>
<dbReference type="InterPro" id="IPR010921">
    <property type="entry name" value="Trp_repressor/repl_initiator"/>
</dbReference>
<evidence type="ECO:0000313" key="4">
    <source>
        <dbReference type="Proteomes" id="UP000320776"/>
    </source>
</evidence>
<dbReference type="KEGG" id="sted:SPTER_47240"/>
<name>A0A517E0V9_9FIRM</name>
<protein>
    <submittedName>
        <fullName evidence="3">Helix-turn-helix domain protein</fullName>
    </submittedName>
</protein>
<dbReference type="AlphaFoldDB" id="A0A517E0V9"/>
<reference evidence="3 4" key="1">
    <citation type="submission" date="2019-02" db="EMBL/GenBank/DDBJ databases">
        <title>Closed genome of Sporomusa termitida DSM 4440.</title>
        <authorList>
            <person name="Poehlein A."/>
            <person name="Daniel R."/>
        </authorList>
    </citation>
    <scope>NUCLEOTIDE SEQUENCE [LARGE SCALE GENOMIC DNA]</scope>
    <source>
        <strain evidence="3 4">DSM 4440</strain>
    </source>
</reference>
<proteinExistence type="inferred from homology"/>
<dbReference type="RefSeq" id="WP_170233379.1">
    <property type="nucleotide sequence ID" value="NZ_CP036259.1"/>
</dbReference>
<dbReference type="Proteomes" id="UP000320776">
    <property type="component" value="Chromosome"/>
</dbReference>
<accession>A0A517E0V9</accession>
<evidence type="ECO:0000256" key="1">
    <source>
        <dbReference type="ARBA" id="ARBA00038232"/>
    </source>
</evidence>
<evidence type="ECO:0000259" key="2">
    <source>
        <dbReference type="Pfam" id="PF13518"/>
    </source>
</evidence>
<dbReference type="PANTHER" id="PTHR33795">
    <property type="entry name" value="INSERTION ELEMENT IS150 PROTEIN INSJ"/>
    <property type="match status" value="1"/>
</dbReference>
<dbReference type="GO" id="GO:0043565">
    <property type="term" value="F:sequence-specific DNA binding"/>
    <property type="evidence" value="ECO:0007669"/>
    <property type="project" value="InterPro"/>
</dbReference>
<feature type="domain" description="Insertion element IS150 protein InsJ-like helix-turn-helix" evidence="2">
    <location>
        <begin position="69"/>
        <end position="107"/>
    </location>
</feature>
<dbReference type="Gene3D" id="1.10.10.10">
    <property type="entry name" value="Winged helix-like DNA-binding domain superfamily/Winged helix DNA-binding domain"/>
    <property type="match status" value="2"/>
</dbReference>
<dbReference type="SUPFAM" id="SSF48295">
    <property type="entry name" value="TrpR-like"/>
    <property type="match status" value="3"/>
</dbReference>
<evidence type="ECO:0000313" key="3">
    <source>
        <dbReference type="EMBL" id="QDR83242.1"/>
    </source>
</evidence>
<dbReference type="Pfam" id="PF13518">
    <property type="entry name" value="HTH_28"/>
    <property type="match status" value="2"/>
</dbReference>
<dbReference type="PANTHER" id="PTHR33795:SF1">
    <property type="entry name" value="INSERTION ELEMENT IS150 PROTEIN INSJ"/>
    <property type="match status" value="1"/>
</dbReference>
<sequence>MPHKGKLPSEKKVELVRAYLSGEIGPSEIAQKYGIKKYRLREWTRLYETRGVDGLIPSERWRKYAPEIKKEAVMAYQSGQGSLRDICRRYDISCDAILQKWIKRYNDHEDFKQPNSGGAIYMVKSRKTTIEERIEIVSYCIANNKDYGKAIERSMKPP</sequence>